<dbReference type="PRINTS" id="PR00696">
    <property type="entry name" value="RSOLVASERUVC"/>
</dbReference>
<dbReference type="GO" id="GO:0003677">
    <property type="term" value="F:DNA binding"/>
    <property type="evidence" value="ECO:0007669"/>
    <property type="project" value="UniProtKB-KW"/>
</dbReference>
<dbReference type="GO" id="GO:0005737">
    <property type="term" value="C:cytoplasm"/>
    <property type="evidence" value="ECO:0007669"/>
    <property type="project" value="UniProtKB-SubCell"/>
</dbReference>
<name>A0A1G1WPY0_9BACT</name>
<feature type="binding site" evidence="13">
    <location>
        <position position="156"/>
    </location>
    <ligand>
        <name>Mg(2+)</name>
        <dbReference type="ChEBI" id="CHEBI:18420"/>
        <label>1</label>
    </ligand>
</feature>
<dbReference type="EMBL" id="MHCZ01000038">
    <property type="protein sequence ID" value="OGY29257.1"/>
    <property type="molecule type" value="Genomic_DNA"/>
</dbReference>
<dbReference type="InterPro" id="IPR036397">
    <property type="entry name" value="RNaseH_sf"/>
</dbReference>
<accession>A0A1G1WPY0</accession>
<evidence type="ECO:0000313" key="16">
    <source>
        <dbReference type="Proteomes" id="UP000178068"/>
    </source>
</evidence>
<feature type="binding site" evidence="13">
    <location>
        <position position="7"/>
    </location>
    <ligand>
        <name>Mg(2+)</name>
        <dbReference type="ChEBI" id="CHEBI:18420"/>
        <label>1</label>
    </ligand>
</feature>
<evidence type="ECO:0000256" key="11">
    <source>
        <dbReference type="ARBA" id="ARBA00023204"/>
    </source>
</evidence>
<evidence type="ECO:0000256" key="3">
    <source>
        <dbReference type="ARBA" id="ARBA00022722"/>
    </source>
</evidence>
<evidence type="ECO:0000256" key="10">
    <source>
        <dbReference type="ARBA" id="ARBA00023172"/>
    </source>
</evidence>
<proteinExistence type="inferred from homology"/>
<comment type="subunit">
    <text evidence="13">Homodimer which binds Holliday junction (HJ) DNA. The HJ becomes 2-fold symmetrical on binding to RuvC with unstacked arms; it has a different conformation from HJ DNA in complex with RuvA. In the full resolvosome a probable DNA-RuvA(4)-RuvB(12)-RuvC(2) complex forms which resolves the HJ.</text>
</comment>
<evidence type="ECO:0000256" key="8">
    <source>
        <dbReference type="ARBA" id="ARBA00022842"/>
    </source>
</evidence>
<dbReference type="EC" id="3.1.21.10" evidence="13 14"/>
<dbReference type="GO" id="GO:0000287">
    <property type="term" value="F:magnesium ion binding"/>
    <property type="evidence" value="ECO:0007669"/>
    <property type="project" value="UniProtKB-UniRule"/>
</dbReference>
<dbReference type="Proteomes" id="UP000178068">
    <property type="component" value="Unassembled WGS sequence"/>
</dbReference>
<evidence type="ECO:0000256" key="7">
    <source>
        <dbReference type="ARBA" id="ARBA00022801"/>
    </source>
</evidence>
<dbReference type="GO" id="GO:0006310">
    <property type="term" value="P:DNA recombination"/>
    <property type="evidence" value="ECO:0007669"/>
    <property type="project" value="UniProtKB-UniRule"/>
</dbReference>
<dbReference type="GO" id="GO:0006281">
    <property type="term" value="P:DNA repair"/>
    <property type="evidence" value="ECO:0007669"/>
    <property type="project" value="UniProtKB-UniRule"/>
</dbReference>
<comment type="cofactor">
    <cofactor evidence="13">
        <name>Mg(2+)</name>
        <dbReference type="ChEBI" id="CHEBI:18420"/>
    </cofactor>
    <text evidence="13">Binds 2 Mg(2+) ion per subunit.</text>
</comment>
<keyword evidence="7 13" id="KW-0378">Hydrolase</keyword>
<feature type="active site" evidence="13">
    <location>
        <position position="7"/>
    </location>
</feature>
<keyword evidence="4 13" id="KW-0479">Metal-binding</keyword>
<gene>
    <name evidence="13" type="primary">ruvC</name>
    <name evidence="15" type="ORF">A3F35_00690</name>
</gene>
<keyword evidence="9 13" id="KW-0238">DNA-binding</keyword>
<evidence type="ECO:0000256" key="1">
    <source>
        <dbReference type="ARBA" id="ARBA00009518"/>
    </source>
</evidence>
<keyword evidence="8 13" id="KW-0460">Magnesium</keyword>
<comment type="catalytic activity">
    <reaction evidence="12 13">
        <text>Endonucleolytic cleavage at a junction such as a reciprocal single-stranded crossover between two homologous DNA duplexes (Holliday junction).</text>
        <dbReference type="EC" id="3.1.21.10"/>
    </reaction>
</comment>
<evidence type="ECO:0000256" key="5">
    <source>
        <dbReference type="ARBA" id="ARBA00022759"/>
    </source>
</evidence>
<keyword evidence="10 13" id="KW-0233">DNA recombination</keyword>
<evidence type="ECO:0000256" key="4">
    <source>
        <dbReference type="ARBA" id="ARBA00022723"/>
    </source>
</evidence>
<evidence type="ECO:0000256" key="12">
    <source>
        <dbReference type="ARBA" id="ARBA00029354"/>
    </source>
</evidence>
<dbReference type="HAMAP" id="MF_00034">
    <property type="entry name" value="RuvC"/>
    <property type="match status" value="1"/>
</dbReference>
<protein>
    <recommendedName>
        <fullName evidence="13 14">Crossover junction endodeoxyribonuclease RuvC</fullName>
        <ecNumber evidence="13 14">3.1.21.10</ecNumber>
    </recommendedName>
    <alternativeName>
        <fullName evidence="13">Holliday junction nuclease RuvC</fullName>
    </alternativeName>
    <alternativeName>
        <fullName evidence="13">Holliday junction resolvase RuvC</fullName>
    </alternativeName>
</protein>
<evidence type="ECO:0000313" key="15">
    <source>
        <dbReference type="EMBL" id="OGY29257.1"/>
    </source>
</evidence>
<dbReference type="AlphaFoldDB" id="A0A1G1WPY0"/>
<keyword evidence="5 13" id="KW-0255">Endonuclease</keyword>
<dbReference type="NCBIfam" id="NF000711">
    <property type="entry name" value="PRK00039.2-1"/>
    <property type="match status" value="1"/>
</dbReference>
<dbReference type="PANTHER" id="PTHR30194:SF3">
    <property type="entry name" value="CROSSOVER JUNCTION ENDODEOXYRIBONUCLEASE RUVC"/>
    <property type="match status" value="1"/>
</dbReference>
<organism evidence="15 16">
    <name type="scientific">Candidatus Woykebacteria bacterium RIFCSPHIGHO2_12_FULL_45_10</name>
    <dbReference type="NCBI Taxonomy" id="1802603"/>
    <lineage>
        <taxon>Bacteria</taxon>
        <taxon>Candidatus Woykeibacteriota</taxon>
    </lineage>
</organism>
<comment type="subcellular location">
    <subcellularLocation>
        <location evidence="13">Cytoplasm</location>
    </subcellularLocation>
</comment>
<evidence type="ECO:0000256" key="9">
    <source>
        <dbReference type="ARBA" id="ARBA00023125"/>
    </source>
</evidence>
<feature type="active site" evidence="13">
    <location>
        <position position="71"/>
    </location>
</feature>
<dbReference type="PANTHER" id="PTHR30194">
    <property type="entry name" value="CROSSOVER JUNCTION ENDODEOXYRIBONUCLEASE RUVC"/>
    <property type="match status" value="1"/>
</dbReference>
<keyword evidence="2 13" id="KW-0963">Cytoplasm</keyword>
<dbReference type="SUPFAM" id="SSF53098">
    <property type="entry name" value="Ribonuclease H-like"/>
    <property type="match status" value="1"/>
</dbReference>
<comment type="similarity">
    <text evidence="1 13">Belongs to the RuvC family.</text>
</comment>
<comment type="function">
    <text evidence="13">The RuvA-RuvB-RuvC complex processes Holliday junction (HJ) DNA during genetic recombination and DNA repair. Endonuclease that resolves HJ intermediates. Cleaves cruciform DNA by making single-stranded nicks across the HJ at symmetrical positions within the homologous arms, yielding a 5'-phosphate and a 3'-hydroxyl group; requires a central core of homology in the junction. The consensus cleavage sequence is 5'-(A/T)TT(C/G)-3'. Cleavage occurs on the 3'-side of the TT dinucleotide at the point of strand exchange. HJ branch migration catalyzed by RuvA-RuvB allows RuvC to scan DNA until it finds its consensus sequence, where it cleaves and resolves the cruciform DNA.</text>
</comment>
<dbReference type="CDD" id="cd16962">
    <property type="entry name" value="RuvC"/>
    <property type="match status" value="1"/>
</dbReference>
<dbReference type="NCBIfam" id="TIGR00228">
    <property type="entry name" value="ruvC"/>
    <property type="match status" value="1"/>
</dbReference>
<keyword evidence="3 13" id="KW-0540">Nuclease</keyword>
<evidence type="ECO:0000256" key="6">
    <source>
        <dbReference type="ARBA" id="ARBA00022763"/>
    </source>
</evidence>
<reference evidence="15 16" key="1">
    <citation type="journal article" date="2016" name="Nat. Commun.">
        <title>Thousands of microbial genomes shed light on interconnected biogeochemical processes in an aquifer system.</title>
        <authorList>
            <person name="Anantharaman K."/>
            <person name="Brown C.T."/>
            <person name="Hug L.A."/>
            <person name="Sharon I."/>
            <person name="Castelle C.J."/>
            <person name="Probst A.J."/>
            <person name="Thomas B.C."/>
            <person name="Singh A."/>
            <person name="Wilkins M.J."/>
            <person name="Karaoz U."/>
            <person name="Brodie E.L."/>
            <person name="Williams K.H."/>
            <person name="Hubbard S.S."/>
            <person name="Banfield J.F."/>
        </authorList>
    </citation>
    <scope>NUCLEOTIDE SEQUENCE [LARGE SCALE GENOMIC DNA]</scope>
</reference>
<dbReference type="GO" id="GO:0008821">
    <property type="term" value="F:crossover junction DNA endonuclease activity"/>
    <property type="evidence" value="ECO:0007669"/>
    <property type="project" value="UniProtKB-UniRule"/>
</dbReference>
<keyword evidence="6 13" id="KW-0227">DNA damage</keyword>
<dbReference type="FunFam" id="3.30.420.10:FF:000002">
    <property type="entry name" value="Crossover junction endodeoxyribonuclease RuvC"/>
    <property type="match status" value="1"/>
</dbReference>
<evidence type="ECO:0000256" key="2">
    <source>
        <dbReference type="ARBA" id="ARBA00022490"/>
    </source>
</evidence>
<keyword evidence="11 13" id="KW-0234">DNA repair</keyword>
<dbReference type="Gene3D" id="3.30.420.10">
    <property type="entry name" value="Ribonuclease H-like superfamily/Ribonuclease H"/>
    <property type="match status" value="1"/>
</dbReference>
<dbReference type="GO" id="GO:0048476">
    <property type="term" value="C:Holliday junction resolvase complex"/>
    <property type="evidence" value="ECO:0007669"/>
    <property type="project" value="UniProtKB-UniRule"/>
</dbReference>
<feature type="active site" evidence="13">
    <location>
        <position position="156"/>
    </location>
</feature>
<feature type="binding site" evidence="13">
    <location>
        <position position="71"/>
    </location>
    <ligand>
        <name>Mg(2+)</name>
        <dbReference type="ChEBI" id="CHEBI:18420"/>
        <label>2</label>
    </ligand>
</feature>
<evidence type="ECO:0000256" key="14">
    <source>
        <dbReference type="NCBIfam" id="TIGR00228"/>
    </source>
</evidence>
<dbReference type="InterPro" id="IPR012337">
    <property type="entry name" value="RNaseH-like_sf"/>
</dbReference>
<evidence type="ECO:0000256" key="13">
    <source>
        <dbReference type="HAMAP-Rule" id="MF_00034"/>
    </source>
</evidence>
<dbReference type="STRING" id="1802603.A3F35_00690"/>
<comment type="caution">
    <text evidence="15">The sequence shown here is derived from an EMBL/GenBank/DDBJ whole genome shotgun (WGS) entry which is preliminary data.</text>
</comment>
<sequence>MIIVGIDPGTATTGWGIINVDESSGKTKLIARSYGCILTDKGREMQYRLLSIREGIARVIAEYKPDVMAVEQIFFGVNSRTAIAVGQARGAILLAAAEKHLPIFEYTGLTVKLIVAGHGRADKDQVQKAVLRHLRVRKLPVAKSQVGKDVFRFRDDAYDALAIAICHYFKGRANA</sequence>
<dbReference type="InterPro" id="IPR002176">
    <property type="entry name" value="X-over_junc_endoDNase_RuvC"/>
</dbReference>
<dbReference type="Pfam" id="PF02075">
    <property type="entry name" value="RuvC"/>
    <property type="match status" value="1"/>
</dbReference>